<dbReference type="Proteomes" id="UP000290289">
    <property type="component" value="Chromosome 4"/>
</dbReference>
<protein>
    <recommendedName>
        <fullName evidence="4">Protein PRD1</fullName>
    </recommendedName>
</protein>
<feature type="compositionally biased region" description="Polar residues" evidence="1">
    <location>
        <begin position="24"/>
        <end position="34"/>
    </location>
</feature>
<keyword evidence="3" id="KW-1185">Reference proteome</keyword>
<dbReference type="Gene3D" id="1.25.10.10">
    <property type="entry name" value="Leucine-rich Repeat Variant"/>
    <property type="match status" value="2"/>
</dbReference>
<dbReference type="EMBL" id="RDQH01000330">
    <property type="protein sequence ID" value="RXI00607.1"/>
    <property type="molecule type" value="Genomic_DNA"/>
</dbReference>
<dbReference type="PANTHER" id="PTHR36379:SF1">
    <property type="entry name" value="PUTATIVE RECOMBINATION INITIATION DEFECT 1-RELATED"/>
    <property type="match status" value="1"/>
</dbReference>
<proteinExistence type="predicted"/>
<evidence type="ECO:0000313" key="3">
    <source>
        <dbReference type="Proteomes" id="UP000290289"/>
    </source>
</evidence>
<feature type="region of interest" description="Disordered" evidence="1">
    <location>
        <begin position="14"/>
        <end position="34"/>
    </location>
</feature>
<evidence type="ECO:0000256" key="1">
    <source>
        <dbReference type="SAM" id="MobiDB-lite"/>
    </source>
</evidence>
<dbReference type="GO" id="GO:0042138">
    <property type="term" value="P:meiotic DNA double-strand break formation"/>
    <property type="evidence" value="ECO:0007669"/>
    <property type="project" value="InterPro"/>
</dbReference>
<name>A0A498JZS4_MALDO</name>
<comment type="caution">
    <text evidence="2">The sequence shown here is derived from an EMBL/GenBank/DDBJ whole genome shotgun (WGS) entry which is preliminary data.</text>
</comment>
<sequence>MYFDDSQSQQIQHYYDEEEEDEASNSAVSLPSPTACSQGHRSTLILQTKQGGSICLLCFSNLISNPQSPTVHVSYALSQLSQAISDPPFLRSLLTFHSHFLVSPLVHALSSFDDDPIARQVVRLVSALCDLAGASLSADFVARVSDRLSSGSLAWSRRQVYTLHCLGVLLNCQQTNPYAHIRDKYGLITNLVAGLQLPSEEIRGEILFVLYKVSVLQYASEDGDGTDILFAFCPKLLHLSLEALMKTQSDDVRLNCVALLTVLTQRGLFGTAYALDSNSMNSSEGDSFEQVAEQGKDVNPMNVLFTEAIKGPLLSTDSQVQISTLDLLFHYMSWEGTSGKELQALLEENIADYVFEILRLSECKDLLVKSCVQVLDILSKAEQAFKQRLLVGFATLVPVLNYVADVPFHPAQSQTLKLIWNCISDCPGMVSSSHIAELVPTLTKMLKKHSDGEMGMVEETFILTCSVLVSIIRTPSAHANLNLQTLIEEAMQHTVFSCLSTSEKHTCQLLHSLFLLKEAYYMYSQEGNSTESAKVEIRQFVVNVCTKHLLPWFVTNFNEMDEDTVLGVLETFHLILLQDSDNQAAELANSLVSSTWFSLSFGCLGLFPTEKMKQRVYIMLSSLVDVLMGNDAGQPIRDAALCLPSDPIDLLFLLGQKNSRNLELSSCQSAILLILYTSSLYDERLADDKLVLASLEQYILVNSSDLQGRATDPITVMRLVYLYGLYRGLAKVNYQIPHSPEAERILFETLSETEWDLPSARIHPISLKWLFQEEKISGPLSYQLLKFCGRNVANDSDIIVHGNKSRMVNVNSIAELIAGGDNHAAILLVSLLTQLLEKGHEHDIISVLNLMTSSIDIFPTVSDQLCLHGIGNALQNLFCESTHMQSPQMSRAALVLIFKTLCSVHRGTLSDEESWLAVTMKLINIVTPRAPDAWNHECLLVIGILSLVLHHSSNEVLLAPSKAIVLSTSLVSAINSVIHAACLKGPALADHDEETSSGEVLIFVLLLNYFSLRSLHTVLPGIVDWKHFFDPPDRVQPISFIGIYCHDLCRLLHFGSGLVKLFASYCLLELFNRLSDQQKRTGKEIICTTKHQMSITAVLEGLIFYTDLRVAMNCGLCLSMILKWESAGMQGTGASTNYNWSRMIVEELAMSLAVPSLASKSFINLHKPAIYVAVTLLRRQKVPEWMRSVFDDSCISAVIQNLEAHNLSTEIVLLFRALLNSEFLKTEQIAIVNQLLQVCRKQKYSGNSRGESGEEGKKKAKAATVLDDMGEVCEFLIDLMASESTLDRDPGGLQVGDKRLLEEIELFFKTQTETNGS</sequence>
<dbReference type="STRING" id="3750.A0A498JZS4"/>
<evidence type="ECO:0000313" key="2">
    <source>
        <dbReference type="EMBL" id="RXI00607.1"/>
    </source>
</evidence>
<dbReference type="InterPro" id="IPR044968">
    <property type="entry name" value="PRD1"/>
</dbReference>
<organism evidence="2 3">
    <name type="scientific">Malus domestica</name>
    <name type="common">Apple</name>
    <name type="synonym">Pyrus malus</name>
    <dbReference type="NCBI Taxonomy" id="3750"/>
    <lineage>
        <taxon>Eukaryota</taxon>
        <taxon>Viridiplantae</taxon>
        <taxon>Streptophyta</taxon>
        <taxon>Embryophyta</taxon>
        <taxon>Tracheophyta</taxon>
        <taxon>Spermatophyta</taxon>
        <taxon>Magnoliopsida</taxon>
        <taxon>eudicotyledons</taxon>
        <taxon>Gunneridae</taxon>
        <taxon>Pentapetalae</taxon>
        <taxon>rosids</taxon>
        <taxon>fabids</taxon>
        <taxon>Rosales</taxon>
        <taxon>Rosaceae</taxon>
        <taxon>Amygdaloideae</taxon>
        <taxon>Maleae</taxon>
        <taxon>Malus</taxon>
    </lineage>
</organism>
<dbReference type="SUPFAM" id="SSF48371">
    <property type="entry name" value="ARM repeat"/>
    <property type="match status" value="1"/>
</dbReference>
<dbReference type="PANTHER" id="PTHR36379">
    <property type="entry name" value="PROTEIN PRD1"/>
    <property type="match status" value="1"/>
</dbReference>
<reference evidence="2 3" key="1">
    <citation type="submission" date="2018-10" db="EMBL/GenBank/DDBJ databases">
        <title>A high-quality apple genome assembly.</title>
        <authorList>
            <person name="Hu J."/>
        </authorList>
    </citation>
    <scope>NUCLEOTIDE SEQUENCE [LARGE SCALE GENOMIC DNA]</scope>
    <source>
        <strain evidence="3">cv. HFTH1</strain>
        <tissue evidence="2">Young leaf</tissue>
    </source>
</reference>
<gene>
    <name evidence="2" type="ORF">DVH24_000841</name>
</gene>
<dbReference type="InterPro" id="IPR016024">
    <property type="entry name" value="ARM-type_fold"/>
</dbReference>
<evidence type="ECO:0008006" key="4">
    <source>
        <dbReference type="Google" id="ProtNLM"/>
    </source>
</evidence>
<accession>A0A498JZS4</accession>
<dbReference type="InterPro" id="IPR011989">
    <property type="entry name" value="ARM-like"/>
</dbReference>